<dbReference type="InterPro" id="IPR021530">
    <property type="entry name" value="AllH-like"/>
</dbReference>
<dbReference type="Proteomes" id="UP000196151">
    <property type="component" value="Chromosome"/>
</dbReference>
<evidence type="ECO:0000313" key="3">
    <source>
        <dbReference type="Proteomes" id="UP000196151"/>
    </source>
</evidence>
<reference evidence="1" key="1">
    <citation type="submission" date="2017-05" db="EMBL/GenBank/DDBJ databases">
        <title>The Genome Sequence of Enterococcus sp. 9D6_DIV0238.</title>
        <authorList>
            <consortium name="The Broad Institute Genomics Platform"/>
            <consortium name="The Broad Institute Genomic Center for Infectious Diseases"/>
            <person name="Earl A."/>
            <person name="Manson A."/>
            <person name="Schwartman J."/>
            <person name="Gilmore M."/>
            <person name="Abouelleil A."/>
            <person name="Cao P."/>
            <person name="Chapman S."/>
            <person name="Cusick C."/>
            <person name="Shea T."/>
            <person name="Young S."/>
            <person name="Neafsey D."/>
            <person name="Nusbaum C."/>
            <person name="Birren B."/>
        </authorList>
    </citation>
    <scope>NUCLEOTIDE SEQUENCE [LARGE SCALE GENOMIC DNA]</scope>
    <source>
        <strain evidence="1">9D6_DIV0238</strain>
    </source>
</reference>
<sequence>MRTYKSLSIAQYFLSELQEKQWTGTIHSTFARTINIIDGSGTLYTIATAELDDAPNTIRVADFFYDQLQIPLNTPVFVQHDQLIIEDVAAIEIDEVEKWKYPEIFFPSKKAYQELERRIQKVDQWLGQIDSKGGYLLNHTQTTAYEKMMHTMLRKETGHLLNYLKEKQLFQAMTQLNRVIGLGPGLTPSGDDFLVGLALIFTTTDYPYHSLKQWLINCRQELKKRTNVISFSTLDWAIKGEARERLGVFLNELFYGEDETLLKEKMLQVLAIGSTSGGDILSGMLAGVEFTLEKQR</sequence>
<evidence type="ECO:0000313" key="1">
    <source>
        <dbReference type="EMBL" id="OUZ32924.1"/>
    </source>
</evidence>
<dbReference type="Pfam" id="PF11392">
    <property type="entry name" value="AllH"/>
    <property type="match status" value="1"/>
</dbReference>
<keyword evidence="3" id="KW-1185">Reference proteome</keyword>
<evidence type="ECO:0000313" key="2">
    <source>
        <dbReference type="EMBL" id="WYJ93943.1"/>
    </source>
</evidence>
<dbReference type="RefSeq" id="WP_087640756.1">
    <property type="nucleotide sequence ID" value="NZ_CP147246.1"/>
</dbReference>
<reference evidence="2" key="3">
    <citation type="submission" date="2024-03" db="EMBL/GenBank/DDBJ databases">
        <title>The Genome Sequence of Enterococcus sp. DIV0238c.</title>
        <authorList>
            <consortium name="The Broad Institute Genomics Platform"/>
            <consortium name="The Broad Institute Microbial Omics Core"/>
            <consortium name="The Broad Institute Genomic Center for Infectious Diseases"/>
            <person name="Earl A."/>
            <person name="Manson A."/>
            <person name="Gilmore M."/>
            <person name="Schwartman J."/>
            <person name="Shea T."/>
            <person name="Abouelleil A."/>
            <person name="Cao P."/>
            <person name="Chapman S."/>
            <person name="Cusick C."/>
            <person name="Young S."/>
            <person name="Neafsey D."/>
            <person name="Nusbaum C."/>
            <person name="Birren B."/>
        </authorList>
    </citation>
    <scope>NUCLEOTIDE SEQUENCE</scope>
    <source>
        <strain evidence="2">9D6_DIV0238</strain>
    </source>
</reference>
<name>A0A200J6X2_9ENTE</name>
<proteinExistence type="predicted"/>
<evidence type="ECO:0008006" key="4">
    <source>
        <dbReference type="Google" id="ProtNLM"/>
    </source>
</evidence>
<dbReference type="OrthoDB" id="4933449at2"/>
<gene>
    <name evidence="2" type="ORF">A5889_001445</name>
    <name evidence="1" type="ORF">A5889_001633</name>
</gene>
<reference evidence="2" key="2">
    <citation type="submission" date="2017-05" db="EMBL/GenBank/DDBJ databases">
        <authorList>
            <consortium name="The Broad Institute Genomics Platform"/>
            <consortium name="The Broad Institute Genomic Center for Infectious Diseases"/>
            <person name="Earl A."/>
            <person name="Manson A."/>
            <person name="Schwartman J."/>
            <person name="Gilmore M."/>
            <person name="Abouelleil A."/>
            <person name="Cao P."/>
            <person name="Chapman S."/>
            <person name="Cusick C."/>
            <person name="Shea T."/>
            <person name="Young S."/>
            <person name="Neafsey D."/>
            <person name="Nusbaum C."/>
            <person name="Birren B."/>
        </authorList>
    </citation>
    <scope>NUCLEOTIDE SEQUENCE</scope>
    <source>
        <strain evidence="2">9D6_DIV0238</strain>
    </source>
</reference>
<accession>A0A200J6X2</accession>
<dbReference type="EMBL" id="CP147246">
    <property type="protein sequence ID" value="WYJ93943.1"/>
    <property type="molecule type" value="Genomic_DNA"/>
</dbReference>
<dbReference type="AlphaFoldDB" id="A0A200J6X2"/>
<organism evidence="1">
    <name type="scientific">Candidatus Enterococcus dunnyi</name>
    <dbReference type="NCBI Taxonomy" id="1834192"/>
    <lineage>
        <taxon>Bacteria</taxon>
        <taxon>Bacillati</taxon>
        <taxon>Bacillota</taxon>
        <taxon>Bacilli</taxon>
        <taxon>Lactobacillales</taxon>
        <taxon>Enterococcaceae</taxon>
        <taxon>Enterococcus</taxon>
    </lineage>
</organism>
<dbReference type="EMBL" id="NIBQ01000002">
    <property type="protein sequence ID" value="OUZ32924.1"/>
    <property type="molecule type" value="Genomic_DNA"/>
</dbReference>
<protein>
    <recommendedName>
        <fullName evidence="4">DUF2877 domain-containing protein</fullName>
    </recommendedName>
</protein>